<organism evidence="3 4">
    <name type="scientific">Pseudoroseomonas cervicalis ATCC 49957</name>
    <dbReference type="NCBI Taxonomy" id="525371"/>
    <lineage>
        <taxon>Bacteria</taxon>
        <taxon>Pseudomonadati</taxon>
        <taxon>Pseudomonadota</taxon>
        <taxon>Alphaproteobacteria</taxon>
        <taxon>Acetobacterales</taxon>
        <taxon>Roseomonadaceae</taxon>
        <taxon>Roseomonas</taxon>
    </lineage>
</organism>
<proteinExistence type="predicted"/>
<dbReference type="HOGENOM" id="CLU_175592_0_0_5"/>
<evidence type="ECO:0000313" key="4">
    <source>
        <dbReference type="Proteomes" id="UP000005324"/>
    </source>
</evidence>
<evidence type="ECO:0000313" key="3">
    <source>
        <dbReference type="EMBL" id="EFH09201.1"/>
    </source>
</evidence>
<evidence type="ECO:0000256" key="1">
    <source>
        <dbReference type="SAM" id="MobiDB-lite"/>
    </source>
</evidence>
<accession>D5RU20</accession>
<name>D5RU20_9PROT</name>
<feature type="region of interest" description="Disordered" evidence="1">
    <location>
        <begin position="76"/>
        <end position="99"/>
    </location>
</feature>
<feature type="domain" description="Nif11" evidence="2">
    <location>
        <begin position="11"/>
        <end position="51"/>
    </location>
</feature>
<evidence type="ECO:0000259" key="2">
    <source>
        <dbReference type="Pfam" id="PF07862"/>
    </source>
</evidence>
<comment type="caution">
    <text evidence="3">The sequence shown here is derived from an EMBL/GenBank/DDBJ whole genome shotgun (WGS) entry which is preliminary data.</text>
</comment>
<reference evidence="3 4" key="1">
    <citation type="submission" date="2010-04" db="EMBL/GenBank/DDBJ databases">
        <authorList>
            <person name="Qin X."/>
            <person name="Bachman B."/>
            <person name="Battles P."/>
            <person name="Bell A."/>
            <person name="Bess C."/>
            <person name="Bickham C."/>
            <person name="Chaboub L."/>
            <person name="Chen D."/>
            <person name="Coyle M."/>
            <person name="Deiros D.R."/>
            <person name="Dinh H."/>
            <person name="Forbes L."/>
            <person name="Fowler G."/>
            <person name="Francisco L."/>
            <person name="Fu Q."/>
            <person name="Gubbala S."/>
            <person name="Hale W."/>
            <person name="Han Y."/>
            <person name="Hemphill L."/>
            <person name="Highlander S.K."/>
            <person name="Hirani K."/>
            <person name="Hogues M."/>
            <person name="Jackson L."/>
            <person name="Jakkamsetti A."/>
            <person name="Javaid M."/>
            <person name="Jiang H."/>
            <person name="Korchina V."/>
            <person name="Kovar C."/>
            <person name="Lara F."/>
            <person name="Lee S."/>
            <person name="Mata R."/>
            <person name="Mathew T."/>
            <person name="Moen C."/>
            <person name="Morales K."/>
            <person name="Munidasa M."/>
            <person name="Nazareth L."/>
            <person name="Ngo R."/>
            <person name="Nguyen L."/>
            <person name="Okwuonu G."/>
            <person name="Ongeri F."/>
            <person name="Patil S."/>
            <person name="Petrosino J."/>
            <person name="Pham C."/>
            <person name="Pham P."/>
            <person name="Pu L.-L."/>
            <person name="Puazo M."/>
            <person name="Raj R."/>
            <person name="Reid J."/>
            <person name="Rouhana J."/>
            <person name="Saada N."/>
            <person name="Shang Y."/>
            <person name="Simmons D."/>
            <person name="Thornton R."/>
            <person name="Warren J."/>
            <person name="Weissenberger G."/>
            <person name="Zhang J."/>
            <person name="Zhang L."/>
            <person name="Zhou C."/>
            <person name="Zhu D."/>
            <person name="Muzny D."/>
            <person name="Worley K."/>
            <person name="Gibbs R."/>
        </authorList>
    </citation>
    <scope>NUCLEOTIDE SEQUENCE [LARGE SCALE GENOMIC DNA]</scope>
    <source>
        <strain evidence="3 4">ATCC 49957</strain>
    </source>
</reference>
<dbReference type="Proteomes" id="UP000005324">
    <property type="component" value="Unassembled WGS sequence"/>
</dbReference>
<sequence>MPMTPENWTPLLRALEPYPALRARMAVPGLTPEQRVALLRQAGFDVSTQELLRWRTAPDAALAGAQSGEALPDTALDAMAGAGPNTGWGAGQLGRWRSS</sequence>
<keyword evidence="4" id="KW-1185">Reference proteome</keyword>
<dbReference type="AlphaFoldDB" id="D5RU20"/>
<dbReference type="Pfam" id="PF07862">
    <property type="entry name" value="Nif11"/>
    <property type="match status" value="1"/>
</dbReference>
<dbReference type="EMBL" id="ADVL01000899">
    <property type="protein sequence ID" value="EFH09201.1"/>
    <property type="molecule type" value="Genomic_DNA"/>
</dbReference>
<protein>
    <submittedName>
        <fullName evidence="3">Bacteriocin propeptide, TIGR03798 family</fullName>
    </submittedName>
</protein>
<gene>
    <name evidence="3" type="ORF">HMPREF0731_4582</name>
</gene>
<dbReference type="InterPro" id="IPR012903">
    <property type="entry name" value="Nif11"/>
</dbReference>